<evidence type="ECO:0000313" key="3">
    <source>
        <dbReference type="Proteomes" id="UP000310168"/>
    </source>
</evidence>
<dbReference type="PROSITE" id="PS50005">
    <property type="entry name" value="TPR"/>
    <property type="match status" value="3"/>
</dbReference>
<dbReference type="PANTHER" id="PTHR12558:SF13">
    <property type="entry name" value="CELL DIVISION CYCLE PROTEIN 27 HOMOLOG"/>
    <property type="match status" value="1"/>
</dbReference>
<dbReference type="SMART" id="SM00671">
    <property type="entry name" value="SEL1"/>
    <property type="match status" value="3"/>
</dbReference>
<accession>A0ABY2TNH8</accession>
<dbReference type="Pfam" id="PF13424">
    <property type="entry name" value="TPR_12"/>
    <property type="match status" value="1"/>
</dbReference>
<organism evidence="2 3">
    <name type="scientific">Brachyspira catarrhinii</name>
    <dbReference type="NCBI Taxonomy" id="2528966"/>
    <lineage>
        <taxon>Bacteria</taxon>
        <taxon>Pseudomonadati</taxon>
        <taxon>Spirochaetota</taxon>
        <taxon>Spirochaetia</taxon>
        <taxon>Brachyspirales</taxon>
        <taxon>Brachyspiraceae</taxon>
        <taxon>Brachyspira</taxon>
    </lineage>
</organism>
<protein>
    <submittedName>
        <fullName evidence="2">Tetratricopeptide repeat protein</fullName>
    </submittedName>
</protein>
<dbReference type="SMART" id="SM00028">
    <property type="entry name" value="TPR"/>
    <property type="match status" value="5"/>
</dbReference>
<keyword evidence="3" id="KW-1185">Reference proteome</keyword>
<evidence type="ECO:0000256" key="1">
    <source>
        <dbReference type="PROSITE-ProRule" id="PRU00339"/>
    </source>
</evidence>
<dbReference type="Pfam" id="PF13181">
    <property type="entry name" value="TPR_8"/>
    <property type="match status" value="2"/>
</dbReference>
<feature type="repeat" description="TPR" evidence="1">
    <location>
        <begin position="163"/>
        <end position="196"/>
    </location>
</feature>
<dbReference type="SUPFAM" id="SSF48452">
    <property type="entry name" value="TPR-like"/>
    <property type="match status" value="2"/>
</dbReference>
<proteinExistence type="predicted"/>
<comment type="caution">
    <text evidence="2">The sequence shown here is derived from an EMBL/GenBank/DDBJ whole genome shotgun (WGS) entry which is preliminary data.</text>
</comment>
<dbReference type="InterPro" id="IPR006597">
    <property type="entry name" value="Sel1-like"/>
</dbReference>
<dbReference type="EMBL" id="SJDU01000508">
    <property type="protein sequence ID" value="TKZ27673.1"/>
    <property type="molecule type" value="Genomic_DNA"/>
</dbReference>
<feature type="repeat" description="TPR" evidence="1">
    <location>
        <begin position="117"/>
        <end position="150"/>
    </location>
</feature>
<dbReference type="Proteomes" id="UP000310168">
    <property type="component" value="Unassembled WGS sequence"/>
</dbReference>
<reference evidence="2 3" key="1">
    <citation type="journal article" date="2019" name="Anaerobe">
        <title>Brachyspira catarrhinii sp. nov., an anaerobic intestinal spirochaete isolated from vervet monkeys may have been misidentified as Brachyspira aalborgi in previous studies.</title>
        <authorList>
            <person name="Phillips N.D."/>
            <person name="La T."/>
            <person name="Hampson D.J."/>
        </authorList>
    </citation>
    <scope>NUCLEOTIDE SEQUENCE [LARGE SCALE GENOMIC DNA]</scope>
    <source>
        <strain evidence="2 3">Z12</strain>
    </source>
</reference>
<name>A0ABY2TNH8_9SPIR</name>
<gene>
    <name evidence="2" type="ORF">EZH24_11910</name>
</gene>
<dbReference type="InterPro" id="IPR019734">
    <property type="entry name" value="TPR_rpt"/>
</dbReference>
<sequence length="456" mass="55436">LLFMLGLMEYDSNYIEEAEKIFAKLLDSNYQKDKVMYYLASLYYKDSSIYHFSAKINIQEICKLIENAIELNNNDSEYWYLLGGINLYTNRDYNKALYYYKKAYKINHSEIIKNHKEKYYYTFGKVNLYLGNYDAAIEIFKKTIKDFRESEYFKYSISRREEANYIHYLGLSYEKNEQYDEAIKSYEKSWHIYQDSCIDIECYRYHRQHIIKSIYDLYKKVGKNREAIQFLKASILYDISYPLKIIPLDIEEKDFKGSEAYNDIVQAYTLRIEERSFYGIQYIMPCREKLADFYKTYKEYDKAEELYKIISRESYKNIARMYAEDENYDKAIDTYKTIIQIYPDDSSCYSDIAYIYEEIKNYEEAINYYNKSFEKGNLSCSRRIAEFYENINEYSKAIYFYTKYIDFSKNDFYVLKNIANLYNKLNDIENRNLYYEKIADILKEFIQNDVYDEYDI</sequence>
<feature type="repeat" description="TPR" evidence="1">
    <location>
        <begin position="312"/>
        <end position="345"/>
    </location>
</feature>
<dbReference type="InterPro" id="IPR011990">
    <property type="entry name" value="TPR-like_helical_dom_sf"/>
</dbReference>
<evidence type="ECO:0000313" key="2">
    <source>
        <dbReference type="EMBL" id="TKZ27673.1"/>
    </source>
</evidence>
<dbReference type="Gene3D" id="1.25.40.10">
    <property type="entry name" value="Tetratricopeptide repeat domain"/>
    <property type="match status" value="4"/>
</dbReference>
<feature type="non-terminal residue" evidence="2">
    <location>
        <position position="456"/>
    </location>
</feature>
<keyword evidence="1" id="KW-0802">TPR repeat</keyword>
<feature type="non-terminal residue" evidence="2">
    <location>
        <position position="1"/>
    </location>
</feature>
<dbReference type="PANTHER" id="PTHR12558">
    <property type="entry name" value="CELL DIVISION CYCLE 16,23,27"/>
    <property type="match status" value="1"/>
</dbReference>